<dbReference type="RefSeq" id="WP_317976237.1">
    <property type="nucleotide sequence ID" value="NZ_BTFW01000002.1"/>
</dbReference>
<sequence length="363" mass="40163">MSETNSIAPTSEERPQAPDKRPAFDIPEDLANRYQIRVIEGPAEGERRIGMFIGGDTAAPALEITQERIVARREDRETIAGLVQLARHNGWEKIDVEGSPEFRKGVWEAASREGLTVGGYEPSFVERERMEILRREEAERREREAARQRSEETAARAVDTAAEVAGTAEREAAKAEPNAIARDGRDIAGSQVEPATPVEDRATLERAFERSIKALEQAGDPRAVMMRETASALVEEIYGERDKQASISPVPAQSRPHDADARHPASQEEAKRPEHEALADLFLNGSAQTISADPRLARAREAQEVMELHIAEVFPGDPTGQAAANLESRQMISDVLRRGLDVSVREPTPVRQIEPVQPPELER</sequence>
<feature type="region of interest" description="Disordered" evidence="1">
    <location>
        <begin position="1"/>
        <end position="26"/>
    </location>
</feature>
<name>A0ABQ6PBA8_9SPHN</name>
<organism evidence="3 4">
    <name type="scientific">Novosphingobium pituita</name>
    <dbReference type="NCBI Taxonomy" id="3056842"/>
    <lineage>
        <taxon>Bacteria</taxon>
        <taxon>Pseudomonadati</taxon>
        <taxon>Pseudomonadota</taxon>
        <taxon>Alphaproteobacteria</taxon>
        <taxon>Sphingomonadales</taxon>
        <taxon>Sphingomonadaceae</taxon>
        <taxon>Novosphingobium</taxon>
    </lineage>
</organism>
<dbReference type="EMBL" id="BTFW01000002">
    <property type="protein sequence ID" value="GMM62515.1"/>
    <property type="molecule type" value="Genomic_DNA"/>
</dbReference>
<feature type="region of interest" description="Disordered" evidence="1">
    <location>
        <begin position="137"/>
        <end position="202"/>
    </location>
</feature>
<feature type="compositionally biased region" description="Basic and acidic residues" evidence="1">
    <location>
        <begin position="255"/>
        <end position="274"/>
    </location>
</feature>
<keyword evidence="4" id="KW-1185">Reference proteome</keyword>
<feature type="domain" description="Large polyvalent protein-associated" evidence="2">
    <location>
        <begin position="56"/>
        <end position="129"/>
    </location>
</feature>
<dbReference type="Pfam" id="PF18821">
    <property type="entry name" value="LPD7"/>
    <property type="match status" value="1"/>
</dbReference>
<accession>A0ABQ6PBA8</accession>
<feature type="compositionally biased region" description="Basic and acidic residues" evidence="1">
    <location>
        <begin position="11"/>
        <end position="23"/>
    </location>
</feature>
<dbReference type="Proteomes" id="UP001187221">
    <property type="component" value="Unassembled WGS sequence"/>
</dbReference>
<feature type="compositionally biased region" description="Basic and acidic residues" evidence="1">
    <location>
        <begin position="137"/>
        <end position="154"/>
    </location>
</feature>
<feature type="region of interest" description="Disordered" evidence="1">
    <location>
        <begin position="240"/>
        <end position="274"/>
    </location>
</feature>
<proteinExistence type="predicted"/>
<evidence type="ECO:0000256" key="1">
    <source>
        <dbReference type="SAM" id="MobiDB-lite"/>
    </source>
</evidence>
<dbReference type="InterPro" id="IPR040677">
    <property type="entry name" value="LPD7"/>
</dbReference>
<comment type="caution">
    <text evidence="3">The sequence shown here is derived from an EMBL/GenBank/DDBJ whole genome shotgun (WGS) entry which is preliminary data.</text>
</comment>
<evidence type="ECO:0000313" key="3">
    <source>
        <dbReference type="EMBL" id="GMM62515.1"/>
    </source>
</evidence>
<gene>
    <name evidence="3" type="ORF">NUTIK01_32920</name>
</gene>
<protein>
    <recommendedName>
        <fullName evidence="2">Large polyvalent protein-associated domain-containing protein</fullName>
    </recommendedName>
</protein>
<reference evidence="3 4" key="1">
    <citation type="submission" date="2023-06" db="EMBL/GenBank/DDBJ databases">
        <title>Draft genome sequence of Novosphingobium sp. strain IK01.</title>
        <authorList>
            <person name="Hatamoto M."/>
            <person name="Ikarashi T."/>
            <person name="Yamaguchi T."/>
        </authorList>
    </citation>
    <scope>NUCLEOTIDE SEQUENCE [LARGE SCALE GENOMIC DNA]</scope>
    <source>
        <strain evidence="3 4">IK01</strain>
    </source>
</reference>
<feature type="compositionally biased region" description="Low complexity" evidence="1">
    <location>
        <begin position="155"/>
        <end position="165"/>
    </location>
</feature>
<evidence type="ECO:0000313" key="4">
    <source>
        <dbReference type="Proteomes" id="UP001187221"/>
    </source>
</evidence>
<evidence type="ECO:0000259" key="2">
    <source>
        <dbReference type="Pfam" id="PF18821"/>
    </source>
</evidence>